<feature type="compositionally biased region" description="Basic and acidic residues" evidence="6">
    <location>
        <begin position="645"/>
        <end position="659"/>
    </location>
</feature>
<keyword evidence="5" id="KW-0175">Coiled coil</keyword>
<feature type="domain" description="C3H1-type" evidence="7">
    <location>
        <begin position="950"/>
        <end position="977"/>
    </location>
</feature>
<dbReference type="EMBL" id="LSRX01000887">
    <property type="protein sequence ID" value="OLP87002.1"/>
    <property type="molecule type" value="Genomic_DNA"/>
</dbReference>
<feature type="compositionally biased region" description="Low complexity" evidence="6">
    <location>
        <begin position="939"/>
        <end position="951"/>
    </location>
</feature>
<feature type="region of interest" description="Disordered" evidence="6">
    <location>
        <begin position="1644"/>
        <end position="1678"/>
    </location>
</feature>
<evidence type="ECO:0000256" key="3">
    <source>
        <dbReference type="ARBA" id="ARBA00022833"/>
    </source>
</evidence>
<dbReference type="InterPro" id="IPR042081">
    <property type="entry name" value="RNA_2'-PTrans_C"/>
</dbReference>
<dbReference type="GO" id="GO:0008270">
    <property type="term" value="F:zinc ion binding"/>
    <property type="evidence" value="ECO:0007669"/>
    <property type="project" value="UniProtKB-KW"/>
</dbReference>
<evidence type="ECO:0000256" key="1">
    <source>
        <dbReference type="ARBA" id="ARBA00022723"/>
    </source>
</evidence>
<dbReference type="PROSITE" id="PS50103">
    <property type="entry name" value="ZF_C3H1"/>
    <property type="match status" value="2"/>
</dbReference>
<dbReference type="SUPFAM" id="SSF53098">
    <property type="entry name" value="Ribonuclease H-like"/>
    <property type="match status" value="1"/>
</dbReference>
<feature type="compositionally biased region" description="Acidic residues" evidence="6">
    <location>
        <begin position="586"/>
        <end position="597"/>
    </location>
</feature>
<feature type="region of interest" description="Disordered" evidence="6">
    <location>
        <begin position="974"/>
        <end position="1041"/>
    </location>
</feature>
<comment type="caution">
    <text evidence="8">The sequence shown here is derived from an EMBL/GenBank/DDBJ whole genome shotgun (WGS) entry which is preliminary data.</text>
</comment>
<dbReference type="GO" id="GO:0003676">
    <property type="term" value="F:nucleic acid binding"/>
    <property type="evidence" value="ECO:0007669"/>
    <property type="project" value="InterPro"/>
</dbReference>
<feature type="region of interest" description="Disordered" evidence="6">
    <location>
        <begin position="1570"/>
        <end position="1610"/>
    </location>
</feature>
<dbReference type="InterPro" id="IPR036855">
    <property type="entry name" value="Znf_CCCH_sf"/>
</dbReference>
<feature type="zinc finger region" description="C3H1-type" evidence="4">
    <location>
        <begin position="894"/>
        <end position="921"/>
    </location>
</feature>
<name>A0A1Q9CVP1_SYMMI</name>
<feature type="compositionally biased region" description="Basic residues" evidence="6">
    <location>
        <begin position="992"/>
        <end position="1008"/>
    </location>
</feature>
<feature type="region of interest" description="Disordered" evidence="6">
    <location>
        <begin position="4364"/>
        <end position="4458"/>
    </location>
</feature>
<evidence type="ECO:0000256" key="4">
    <source>
        <dbReference type="PROSITE-ProRule" id="PRU00723"/>
    </source>
</evidence>
<feature type="region of interest" description="Disordered" evidence="6">
    <location>
        <begin position="560"/>
        <end position="659"/>
    </location>
</feature>
<keyword evidence="9" id="KW-1185">Reference proteome</keyword>
<feature type="coiled-coil region" evidence="5">
    <location>
        <begin position="513"/>
        <end position="540"/>
    </location>
</feature>
<dbReference type="InterPro" id="IPR000571">
    <property type="entry name" value="Znf_CCCH"/>
</dbReference>
<organism evidence="8 9">
    <name type="scientific">Symbiodinium microadriaticum</name>
    <name type="common">Dinoflagellate</name>
    <name type="synonym">Zooxanthella microadriatica</name>
    <dbReference type="NCBI Taxonomy" id="2951"/>
    <lineage>
        <taxon>Eukaryota</taxon>
        <taxon>Sar</taxon>
        <taxon>Alveolata</taxon>
        <taxon>Dinophyceae</taxon>
        <taxon>Suessiales</taxon>
        <taxon>Symbiodiniaceae</taxon>
        <taxon>Symbiodinium</taxon>
    </lineage>
</organism>
<keyword evidence="2 4" id="KW-0863">Zinc-finger</keyword>
<feature type="compositionally biased region" description="Basic and acidic residues" evidence="6">
    <location>
        <begin position="4387"/>
        <end position="4403"/>
    </location>
</feature>
<dbReference type="Gene3D" id="3.30.1370.210">
    <property type="match status" value="1"/>
</dbReference>
<feature type="zinc finger region" description="C3H1-type" evidence="4">
    <location>
        <begin position="950"/>
        <end position="977"/>
    </location>
</feature>
<feature type="compositionally biased region" description="Basic and acidic residues" evidence="6">
    <location>
        <begin position="1574"/>
        <end position="1594"/>
    </location>
</feature>
<keyword evidence="3 4" id="KW-0862">Zinc</keyword>
<accession>A0A1Q9CVP1</accession>
<dbReference type="PANTHER" id="PTHR37490">
    <property type="entry name" value="EXPRESSED PROTEIN"/>
    <property type="match status" value="1"/>
</dbReference>
<feature type="compositionally biased region" description="Basic residues" evidence="6">
    <location>
        <begin position="601"/>
        <end position="613"/>
    </location>
</feature>
<dbReference type="SMART" id="SM00356">
    <property type="entry name" value="ZnF_C3H1"/>
    <property type="match status" value="2"/>
</dbReference>
<dbReference type="SUPFAM" id="SSF90229">
    <property type="entry name" value="CCCH zinc finger"/>
    <property type="match status" value="1"/>
</dbReference>
<feature type="region of interest" description="Disordered" evidence="6">
    <location>
        <begin position="1989"/>
        <end position="2010"/>
    </location>
</feature>
<evidence type="ECO:0000313" key="8">
    <source>
        <dbReference type="EMBL" id="OLP87002.1"/>
    </source>
</evidence>
<dbReference type="InterPro" id="IPR012337">
    <property type="entry name" value="RNaseH-like_sf"/>
</dbReference>
<dbReference type="Proteomes" id="UP000186817">
    <property type="component" value="Unassembled WGS sequence"/>
</dbReference>
<feature type="compositionally biased region" description="Pro residues" evidence="6">
    <location>
        <begin position="4442"/>
        <end position="4451"/>
    </location>
</feature>
<dbReference type="Pfam" id="PF00642">
    <property type="entry name" value="zf-CCCH"/>
    <property type="match status" value="1"/>
</dbReference>
<feature type="region of interest" description="Disordered" evidence="6">
    <location>
        <begin position="3553"/>
        <end position="3669"/>
    </location>
</feature>
<feature type="compositionally biased region" description="Basic and acidic residues" evidence="6">
    <location>
        <begin position="914"/>
        <end position="925"/>
    </location>
</feature>
<feature type="compositionally biased region" description="Pro residues" evidence="6">
    <location>
        <begin position="3611"/>
        <end position="3621"/>
    </location>
</feature>
<dbReference type="Gene3D" id="3.20.170.30">
    <property type="match status" value="1"/>
</dbReference>
<reference evidence="8 9" key="1">
    <citation type="submission" date="2016-02" db="EMBL/GenBank/DDBJ databases">
        <title>Genome analysis of coral dinoflagellate symbionts highlights evolutionary adaptations to a symbiotic lifestyle.</title>
        <authorList>
            <person name="Aranda M."/>
            <person name="Li Y."/>
            <person name="Liew Y.J."/>
            <person name="Baumgarten S."/>
            <person name="Simakov O."/>
            <person name="Wilson M."/>
            <person name="Piel J."/>
            <person name="Ashoor H."/>
            <person name="Bougouffa S."/>
            <person name="Bajic V.B."/>
            <person name="Ryu T."/>
            <person name="Ravasi T."/>
            <person name="Bayer T."/>
            <person name="Micklem G."/>
            <person name="Kim H."/>
            <person name="Bhak J."/>
            <person name="Lajeunesse T.C."/>
            <person name="Voolstra C.R."/>
        </authorList>
    </citation>
    <scope>NUCLEOTIDE SEQUENCE [LARGE SCALE GENOMIC DNA]</scope>
    <source>
        <strain evidence="8 9">CCMP2467</strain>
    </source>
</reference>
<dbReference type="PANTHER" id="PTHR37490:SF2">
    <property type="match status" value="1"/>
</dbReference>
<feature type="compositionally biased region" description="Low complexity" evidence="6">
    <location>
        <begin position="3628"/>
        <end position="3641"/>
    </location>
</feature>
<feature type="compositionally biased region" description="Basic and acidic residues" evidence="6">
    <location>
        <begin position="2105"/>
        <end position="2117"/>
    </location>
</feature>
<dbReference type="InterPro" id="IPR021838">
    <property type="entry name" value="DUF3431"/>
</dbReference>
<feature type="compositionally biased region" description="Low complexity" evidence="6">
    <location>
        <begin position="616"/>
        <end position="627"/>
    </location>
</feature>
<evidence type="ECO:0000256" key="2">
    <source>
        <dbReference type="ARBA" id="ARBA00022771"/>
    </source>
</evidence>
<feature type="compositionally biased region" description="Basic residues" evidence="6">
    <location>
        <begin position="635"/>
        <end position="644"/>
    </location>
</feature>
<evidence type="ECO:0000256" key="6">
    <source>
        <dbReference type="SAM" id="MobiDB-lite"/>
    </source>
</evidence>
<proteinExistence type="predicted"/>
<protein>
    <recommendedName>
        <fullName evidence="7">C3H1-type domain-containing protein</fullName>
    </recommendedName>
</protein>
<dbReference type="Pfam" id="PF11913">
    <property type="entry name" value="DUF3431"/>
    <property type="match status" value="1"/>
</dbReference>
<evidence type="ECO:0000256" key="5">
    <source>
        <dbReference type="SAM" id="Coils"/>
    </source>
</evidence>
<dbReference type="OrthoDB" id="426718at2759"/>
<dbReference type="Gene3D" id="3.30.420.10">
    <property type="entry name" value="Ribonuclease H-like superfamily/Ribonuclease H"/>
    <property type="match status" value="1"/>
</dbReference>
<dbReference type="InterPro" id="IPR036397">
    <property type="entry name" value="RNaseH_sf"/>
</dbReference>
<sequence length="4714" mass="528198">MAQSTSLDVVAVAFPRVFPPPPVSLRNPSASKAARVAQVLDFDPQEADSAALSHRNFPLMLCGGSCLWLVFSALSGATAQGSDEGSCWSIGFTFETCCAPEHGPEGNVECWDDVYTYESCCQSQGADPKKEGCKSAYFDRFRRLVSKYYREGLTKPTLIELWPRILANFDARFLLCPAAALQAQLLQLEERAFLEKPEVVMDQLVSYSQNLQHAFMHSGVDPKDLAAWPLEEGLERLRGHARTKARQRRFKRFPDVTLVLSYCRENLQWMNASFSRKVMPSVDVVVVAKCSDVDAAGAVPFRSLWRSVEQVDVEDLPLRADECSAYLGYLSEKYYDLPRHMIFVHADMPEHIGAGRPNIVDDTLRSLSHGAHVPFAHLGNNRVTMHWNSDVMTPLWKGLFKSSLAPAAGEVSTYCCSHFVVSRDRVLQRPKSFYDQALKFLTSPDTGTDLMGPAPREGEAMAKLYQAESTVQNVVQHAELELAARSQAQSAAEAMSGQIHHLKAEMSEFMKIHQHQTSNMTRLERDNAELRSRLADAAAGVYSIQSVPVNASQYTGQASPSMFGISTPPGMGDNPIIGGGGGPPDDGPDDDGNDDDDDKRKSKKDKKKKKKKRDSSSSSSSSSSIGLSKKELLKMLKKVSKSKKEKNDGTDDDEKRGRIRTPKEAEKIVFPKFPQPETYRNWRLRVREAVVAASDRPDEAFEWLSEVWKEGTTEEMLRDSSGFATLDAKIHSAITNVLEGDFARQMDTFKEREGHEGRYVRGRQILWRLDGYLATNALHGSVYDMEDLLNVVMVNDNLVQFIRNWDTVLSGIKKTPSDDVLESLFHRQVKKNKALAHDVAIYERAIDGSPEKTFEFLYKAANRHINAKRLEKNRDRMAKQAAAGMPSAPAPLKRVPKGFCIDFVRKGSCSKDNCSYKHEKPEKPRGRTPSGGKGKGRGRSPSGRGSPSPGRAQVECKFFKQGRCNKGDACRFLHHKPSAPAPGSGRESSGEKRRKKEKKDKRRKKSRSSSKSSKGSRGSKGSKGSGSSKGSGKGRRSPKPSIPAAVCLLSALVAGSASQADAHAFRKDMPIHDDMYSSSAFPALASVKFSNTPELYYIPTPEHESNWRPIIQEARDFRKEYPVNYKPKKDDQDLRDAQASAKMLRSTIEGMERGANPACRFKCKTEFGCNECIAANLTVGCPAQHAKSAPTIDMEWIADTGSAQDLVSKSEIQDISDYESSKPVNMMTANGPSYADRQSRIYIPSIGSTTEPYVLSDSPSVLSVGQKCMDEGFDFVWRANCRPYFRDPEGNKVYMDVRHNVPYLKSWKENVALPVRPVQTKSEPTPAEKLGRESVDSEQLANDLLKDHDFSHKSCLKLLRSLKYKPSKSNRLSVSNKSKTNDDVEYIVLGTFAHGGVQGITNITHKNQKACQYINAYLGSHGMSGDCSSLCINHGSTIKIHKDAHNMKGSMNHTISLGDFQGGNLWIHDAAARKGEPNVTSHRLGNKILYGKEHSTHKKLIQFDPKQYHCVVPWKGDRWSITAYVNRAVPKLPEAEIKLLHGYGFKLSKRTAIPAPVPDPEDDRVLQELLGDEAAPRPEEPRTKPKVKIRESEKKKKREKKSKSDAPHVLSDAAKEFDAFIERVETERAAEDDVEEVRRMIAEYGTEDEAEEPPKPDPARPPTGESSVPDGEGSSDPKVAKGIEALKKEAKSLHHLMTHIPKNPYCSVCNQAKMYKAPGYRTDGLRSVSASCFGDHITADHVVLYRDSDNMIEDSRLALVVKDVATSFMYAYPSALKDADECQVALQHFVASTDKVGVFYSDNAKELTRATKSLGWRHEHSKDYIHQSNAIAERAVRATTEGTRCNLLQAGLSHVYWPQALEHSCTAFNISHPNGIEYSPWYKRFGEGFKGKMLPFGCRVDYWVGPKSQRKKRPRFEPTSEPGVFLGYYFQPGMKWKREILVLSLKDLNRNDFNECLTPVKANQFSVPEGEFVFPMKDRYERVRAGLAPDAIEGPGPPPLENQDAEPSDEQKAEIENASLKVEQSMVIDPVTGKYVPLPEGGRYYDSGGTLGRRYGGTRGTTKPDEIPTHLWVNMSKAQKRKAIEESAMKAALEKLDDDGGAGSSKDRPAGAASKMKDSWEIRGKALIRYHFQPRRELFSPDLTDCPIEVSRLSNWRYTNILPVGGDAILDDEDDWRNFRRRNKKLRFQWIGQTVFEIKPLLQPTPNGDGSFPMMPVVPNEPEEHREKIAKPSSVSSEEFAELAALVARPVGKNELKQNPKAQAALDVEWDKLMNKKAWDMESVREWSSVSDEAQGKSKKVHVGKIFEICVEKGSELPQGDPLRKFKGRTVFQGNNVKDENNDTALFSELGSSPATMEAGKTLDAYGHMPGNVCEQADGKQAYTQTKLKGAETWVRLPRERWPKGWHGKFKDPVVRLILALYGHPDSGGFWEQHCEKMLKEVGFHLVFPAAWPSVFFHPDLKLLLAVYVDDFKMAGPKGNMAKGWELIASKIDMDTPSTLGRYLGCEHLSKTSSLGRADHPFAHVFDKSLPDPAAKPATAAPTQDYTEYFPEEGVVVRYHVQPRKTFYHLRPEEAKALNVGQSRLTEVMSLSFPEDVEEVWDQHGQSRKRGELWTGCTYLMSNEHNGITAMAAVKRVRDKTKAKKAARKQAFYDVNQLDEGKGCMTSPTRQVIYDMSSFLQQAIDRYKELAGPEFHNLKKVATPFYDDKIARPVEAEAEVKGKLSPIASRVLMKLLFAARDVWVQEKGKWTMLEEAVAWEELRNMSYSVKCDVLVCIYRRSAMDYRRFAEAEADMHKELAGIRDPGGVDIEALAPRTGSKDIGLIALMPHAIEPVVLEDNQATIRKAAAAVQPPNGVLRRPEAKTDALVIEDRDTHMKCRSTDRPYSLQIGEKLLKHYNEHRTNNVTKTISAVAARSQATQHPVLFRLRLADAMTSSHYEEITAVEAEERAQEFRLALQDPDRLADALAGLTKPAAFRDISKFIREPKPEDDPNALFLRCIPNGEWLDLRKEYPRDRWTTLYEIWHTERGVKVTGEEQATGPLVQDASLAGWLGDLVDFLRNMAVLGFSARAVDAYESTRIYDLCHRFTLLTEGLGKHRLFTKSVRLLGGLFTPSLQRIPPLPMEKSFAIVVGDSSLALVEMNGSRVTRKRSFGDELQKALEDEHRCSGVEVSMLWGQGLGYIHERIETLIKKHAPRHPEGFDIYISWTGNDVYGKWGYKAFTWHHQSPWVKETAEMAKKAYEWPIKQLRQVQTDVQKICALANRPGINSVTLISGPENGINYGLPEEYDEEMSRHAKVMAEHGITLIDPFPLLQATDRPDRFHTSLTAEHLSTTVSWYKALISATVVNRLVVDLRSEMVANRREVVFYEHFHLNKPDSRLKIPGLKDLLIKPTRDEEVPPVARDDDEQIVFNVPLLAAQQDDLPLTEGEEVSEVDKILLDTTPGAENIVQVENDESSTAVLITKLQLDRQGNEEATEEEIALANSLGIFALDLSDERTSSEAAATTPTVFKGIEELTDEELRKSVVFTLPRGSVGISNAMKEMNLGRPLSKALTKGVQRGSDSAGLNLSSKAPPVPPKKAPPQAKAASSTDSDVFMRPTDVPGKASAPTPKEPVQPPPKKMPVQRGSSPAVKTAAKTAAPPASPPEREGTWIKGTDLPPLSTGTRPITDEKKRRLGGKCTFILRGFTNKPEFGDRTPNIRLRAGDLSADWEEFLSALGQIWRGLRVSDIMQVFQQPPDGKARYEVFAKITSQHEIEILRVRCMQGHSGEMLSDHVDILATHAAVHTFVDWDASLTTRPKIGAYDLYSVSYQQFPHKLGYHGTYQRNFANITKYGLVPGGMSLHESGSRAFVMMSKDPEWLRQDNSGLRANAEIEFVIDLQLAALDGLRVFETKAGAIETPDWVSNKYLVYAYKRGSAEPIWANPAYPAFRLRVDKALDGWDKEGSTPYILDPDEDMYNRYDCFLDLLDDALNDYIGEWAPIAADLQYPYFLQTDPLTGVKGGYQIRKNPTTDDYAEASQGEYGRSLAVWVSKAGRTLPSRARREPEHWIKNELINIPGFVCSKCSSKYVDGMVECGVCRRRLGEITDLSVIAEPDRQRRLAALEGRLPNIIDLQPSSGLNKQRVRASGKGDEASDRVQSTASTIRAKVINQQKQADHKFSTTPQDRMNIDPLQAHNFAKAGLSFFTVEALQRFANVRLPNPKGKGKGKGSATLYDATGKLAFVWVFGQSEIDLLTECLVCFHDRFYTIDEIAVLIKAVKSNQQEFSILLFNGDKHHMVQTEILAIMGELADIFARELPQSRNSDERGYPELVLSRELTVPPGVSELGHRQLNELLANTPYFQRQPEYHMDRRIGQSTVARQRFTTSAPAQERRPPAPPVPTARRGRSSDERASPRTGVERNRTRSPIGRNRPTETHIRTSGSAFLGDRPDESNTAASSSGPTPPANPPPRRAQRDPNNYISDEDWAAMRSGRPFTAPETDASAANDAADAASEISSVIDLTRPAQWAERYRRRPNDPVTFGYFSDTVRISDRERRARQTVVDFFEQLETAGFLYANFRLGYDEFGNLIDPNYARRLGWNRVDQYQWAVFACMTEDVYIAEHVINMIPSYDNPHGFTSLDTSHVQWYLQGWRHEVYNHRTGRRESYFYLPAPWLVTRQHRAAEHDMKGRLVCQNMMFLWHIIFGEPLALPHRMYDPSLPLFLKTRNIRTAYMDE</sequence>
<dbReference type="SUPFAM" id="SSF56399">
    <property type="entry name" value="ADP-ribosylation"/>
    <property type="match status" value="1"/>
</dbReference>
<feature type="region of interest" description="Disordered" evidence="6">
    <location>
        <begin position="913"/>
        <end position="952"/>
    </location>
</feature>
<feature type="domain" description="C3H1-type" evidence="7">
    <location>
        <begin position="894"/>
        <end position="921"/>
    </location>
</feature>
<feature type="compositionally biased region" description="Gly residues" evidence="6">
    <location>
        <begin position="1021"/>
        <end position="1031"/>
    </location>
</feature>
<evidence type="ECO:0000259" key="7">
    <source>
        <dbReference type="PROSITE" id="PS50103"/>
    </source>
</evidence>
<keyword evidence="1 4" id="KW-0479">Metal-binding</keyword>
<gene>
    <name evidence="8" type="ORF">AK812_SmicGene31829</name>
</gene>
<evidence type="ECO:0000313" key="9">
    <source>
        <dbReference type="Proteomes" id="UP000186817"/>
    </source>
</evidence>
<feature type="region of interest" description="Disordered" evidence="6">
    <location>
        <begin position="2095"/>
        <end position="2117"/>
    </location>
</feature>